<evidence type="ECO:0000313" key="1">
    <source>
        <dbReference type="EMBL" id="AIF97693.1"/>
    </source>
</evidence>
<dbReference type="Proteomes" id="UP000056090">
    <property type="component" value="Chromosome"/>
</dbReference>
<organism evidence="1 2">
    <name type="scientific">Alteromonas australica</name>
    <dbReference type="NCBI Taxonomy" id="589873"/>
    <lineage>
        <taxon>Bacteria</taxon>
        <taxon>Pseudomonadati</taxon>
        <taxon>Pseudomonadota</taxon>
        <taxon>Gammaproteobacteria</taxon>
        <taxon>Alteromonadales</taxon>
        <taxon>Alteromonadaceae</taxon>
        <taxon>Alteromonas/Salinimonas group</taxon>
        <taxon>Alteromonas</taxon>
    </lineage>
</organism>
<dbReference type="AlphaFoldDB" id="A0A075NW25"/>
<keyword evidence="2" id="KW-1185">Reference proteome</keyword>
<evidence type="ECO:0000313" key="2">
    <source>
        <dbReference type="Proteomes" id="UP000056090"/>
    </source>
</evidence>
<dbReference type="EMBL" id="CP008849">
    <property type="protein sequence ID" value="AIF97693.1"/>
    <property type="molecule type" value="Genomic_DNA"/>
</dbReference>
<name>A0A075NW25_9ALTE</name>
<sequence length="60" mass="6508">MSLKVISDEMPRRVIKLKPVAAFTIEIIQATIATILSGKATMVASVVHAAINSFPKSKRQ</sequence>
<reference evidence="1 2" key="1">
    <citation type="submission" date="2014-06" db="EMBL/GenBank/DDBJ databases">
        <title>Genomes of Alteromonas australica, a world apart.</title>
        <authorList>
            <person name="Gonzaga A."/>
            <person name="Lopez-Perez M."/>
            <person name="Rodriguez-Valera F."/>
        </authorList>
    </citation>
    <scope>NUCLEOTIDE SEQUENCE [LARGE SCALE GENOMIC DNA]</scope>
    <source>
        <strain evidence="1 2">H 17</strain>
    </source>
</reference>
<gene>
    <name evidence="1" type="ORF">EP13_02730</name>
</gene>
<accession>A0A075NW25</accession>
<dbReference type="KEGG" id="aal:EP13_02730"/>
<protein>
    <submittedName>
        <fullName evidence="1">Uncharacterized protein</fullName>
    </submittedName>
</protein>
<proteinExistence type="predicted"/>